<keyword evidence="1" id="KW-1133">Transmembrane helix</keyword>
<proteinExistence type="predicted"/>
<gene>
    <name evidence="2" type="ORF">METZ01_LOCUS405680</name>
</gene>
<evidence type="ECO:0000256" key="1">
    <source>
        <dbReference type="SAM" id="Phobius"/>
    </source>
</evidence>
<organism evidence="2">
    <name type="scientific">marine metagenome</name>
    <dbReference type="NCBI Taxonomy" id="408172"/>
    <lineage>
        <taxon>unclassified sequences</taxon>
        <taxon>metagenomes</taxon>
        <taxon>ecological metagenomes</taxon>
    </lineage>
</organism>
<keyword evidence="1" id="KW-0812">Transmembrane</keyword>
<dbReference type="EMBL" id="UINC01156422">
    <property type="protein sequence ID" value="SVD52826.1"/>
    <property type="molecule type" value="Genomic_DNA"/>
</dbReference>
<sequence length="58" mass="6700">MIIRTVEFVSILAIGALCGIIGKQIKEFKNKKNQFQIMNKILTNSFEKRIALILIIFF</sequence>
<dbReference type="AlphaFoldDB" id="A0A382W1V3"/>
<protein>
    <submittedName>
        <fullName evidence="2">Uncharacterized protein</fullName>
    </submittedName>
</protein>
<name>A0A382W1V3_9ZZZZ</name>
<feature type="transmembrane region" description="Helical" evidence="1">
    <location>
        <begin position="6"/>
        <end position="22"/>
    </location>
</feature>
<evidence type="ECO:0000313" key="2">
    <source>
        <dbReference type="EMBL" id="SVD52826.1"/>
    </source>
</evidence>
<reference evidence="2" key="1">
    <citation type="submission" date="2018-05" db="EMBL/GenBank/DDBJ databases">
        <authorList>
            <person name="Lanie J.A."/>
            <person name="Ng W.-L."/>
            <person name="Kazmierczak K.M."/>
            <person name="Andrzejewski T.M."/>
            <person name="Davidsen T.M."/>
            <person name="Wayne K.J."/>
            <person name="Tettelin H."/>
            <person name="Glass J.I."/>
            <person name="Rusch D."/>
            <person name="Podicherti R."/>
            <person name="Tsui H.-C.T."/>
            <person name="Winkler M.E."/>
        </authorList>
    </citation>
    <scope>NUCLEOTIDE SEQUENCE</scope>
</reference>
<keyword evidence="1" id="KW-0472">Membrane</keyword>
<accession>A0A382W1V3</accession>